<dbReference type="AlphaFoldDB" id="A0A7G1HUF8"/>
<name>A0A7G1HUF8_9BACT</name>
<evidence type="ECO:0000313" key="2">
    <source>
        <dbReference type="Proteomes" id="UP000594042"/>
    </source>
</evidence>
<evidence type="ECO:0000313" key="1">
    <source>
        <dbReference type="EMBL" id="BCI61798.1"/>
    </source>
</evidence>
<dbReference type="Proteomes" id="UP000594042">
    <property type="component" value="Chromosome"/>
</dbReference>
<reference evidence="2" key="1">
    <citation type="submission" date="2020-07" db="EMBL/GenBank/DDBJ databases">
        <title>Complete genome sequencing of Coprobacter sp. strain 2CBH44.</title>
        <authorList>
            <person name="Sakamoto M."/>
            <person name="Murakami T."/>
            <person name="Mori H."/>
        </authorList>
    </citation>
    <scope>NUCLEOTIDE SEQUENCE [LARGE SCALE GENOMIC DNA]</scope>
    <source>
        <strain evidence="2">2CBH44</strain>
    </source>
</reference>
<organism evidence="1 2">
    <name type="scientific">Coprobacter secundus subsp. similis</name>
    <dbReference type="NCBI Taxonomy" id="2751153"/>
    <lineage>
        <taxon>Bacteria</taxon>
        <taxon>Pseudomonadati</taxon>
        <taxon>Bacteroidota</taxon>
        <taxon>Bacteroidia</taxon>
        <taxon>Bacteroidales</taxon>
        <taxon>Barnesiellaceae</taxon>
        <taxon>Coprobacter</taxon>
    </lineage>
</organism>
<accession>A0A7G1HUF8</accession>
<protein>
    <submittedName>
        <fullName evidence="1">Uncharacterized protein</fullName>
    </submittedName>
</protein>
<dbReference type="EMBL" id="AP023322">
    <property type="protein sequence ID" value="BCI61798.1"/>
    <property type="molecule type" value="Genomic_DNA"/>
</dbReference>
<proteinExistence type="predicted"/>
<sequence length="62" mass="7078">MNRIVIRRGDTGKIAARFGVTPQSVRAALRFATEGERPDRIREVALREYGGQLVRFPRKLPQ</sequence>
<gene>
    <name evidence="1" type="ORF">Cop2CBH44_01510</name>
</gene>
<dbReference type="KEGG" id="copr:Cop2CBH44_01510"/>
<keyword evidence="2" id="KW-1185">Reference proteome</keyword>
<dbReference type="RefSeq" id="WP_021929768.1">
    <property type="nucleotide sequence ID" value="NZ_AP023322.1"/>
</dbReference>